<organism evidence="2 3">
    <name type="scientific">Romanomermis culicivorax</name>
    <name type="common">Nematode worm</name>
    <dbReference type="NCBI Taxonomy" id="13658"/>
    <lineage>
        <taxon>Eukaryota</taxon>
        <taxon>Metazoa</taxon>
        <taxon>Ecdysozoa</taxon>
        <taxon>Nematoda</taxon>
        <taxon>Enoplea</taxon>
        <taxon>Dorylaimia</taxon>
        <taxon>Mermithida</taxon>
        <taxon>Mermithoidea</taxon>
        <taxon>Mermithidae</taxon>
        <taxon>Romanomermis</taxon>
    </lineage>
</organism>
<dbReference type="AlphaFoldDB" id="A0A915IMM3"/>
<keyword evidence="2" id="KW-1185">Reference proteome</keyword>
<protein>
    <submittedName>
        <fullName evidence="3">EB domain-containing protein</fullName>
    </submittedName>
</protein>
<feature type="compositionally biased region" description="Basic and acidic residues" evidence="1">
    <location>
        <begin position="171"/>
        <end position="180"/>
    </location>
</feature>
<accession>A0A915IMM3</accession>
<sequence>MANEQCVEPFNRCIGGECSCEPGTISSGTYPNVFCARYCNKDEVLSPDNQCNKRLKLGDPCTNETDYMCPDTAYCNRQNVCACRCGAFTLAENTCAPLPVCTGPMPPLTYRSALGQREPKCTPADMGYSKTTVDGPPCSLHFVPARFIQKSTKNINVWQNRRQHTTTRGPGTEHRYEKHE</sequence>
<reference evidence="3" key="1">
    <citation type="submission" date="2022-11" db="UniProtKB">
        <authorList>
            <consortium name="WormBaseParasite"/>
        </authorList>
    </citation>
    <scope>IDENTIFICATION</scope>
</reference>
<evidence type="ECO:0000256" key="1">
    <source>
        <dbReference type="SAM" id="MobiDB-lite"/>
    </source>
</evidence>
<evidence type="ECO:0000313" key="3">
    <source>
        <dbReference type="WBParaSite" id="nRc.2.0.1.t15422-RA"/>
    </source>
</evidence>
<feature type="region of interest" description="Disordered" evidence="1">
    <location>
        <begin position="161"/>
        <end position="180"/>
    </location>
</feature>
<name>A0A915IMM3_ROMCU</name>
<dbReference type="WBParaSite" id="nRc.2.0.1.t15422-RA">
    <property type="protein sequence ID" value="nRc.2.0.1.t15422-RA"/>
    <property type="gene ID" value="nRc.2.0.1.g15422"/>
</dbReference>
<evidence type="ECO:0000313" key="2">
    <source>
        <dbReference type="Proteomes" id="UP000887565"/>
    </source>
</evidence>
<proteinExistence type="predicted"/>
<dbReference type="Proteomes" id="UP000887565">
    <property type="component" value="Unplaced"/>
</dbReference>